<dbReference type="InterPro" id="IPR000160">
    <property type="entry name" value="GGDEF_dom"/>
</dbReference>
<dbReference type="PANTHER" id="PTHR45138:SF9">
    <property type="entry name" value="DIGUANYLATE CYCLASE DGCM-RELATED"/>
    <property type="match status" value="1"/>
</dbReference>
<proteinExistence type="predicted"/>
<comment type="catalytic activity">
    <reaction evidence="2">
        <text>2 GTP = 3',3'-c-di-GMP + 2 diphosphate</text>
        <dbReference type="Rhea" id="RHEA:24898"/>
        <dbReference type="ChEBI" id="CHEBI:33019"/>
        <dbReference type="ChEBI" id="CHEBI:37565"/>
        <dbReference type="ChEBI" id="CHEBI:58805"/>
        <dbReference type="EC" id="2.7.7.65"/>
    </reaction>
</comment>
<keyword evidence="3" id="KW-1133">Transmembrane helix</keyword>
<dbReference type="InterPro" id="IPR000700">
    <property type="entry name" value="PAS-assoc_C"/>
</dbReference>
<feature type="domain" description="GGDEF" evidence="6">
    <location>
        <begin position="751"/>
        <end position="887"/>
    </location>
</feature>
<organism evidence="7 8">
    <name type="scientific">Melaminivora alkalimesophila</name>
    <dbReference type="NCBI Taxonomy" id="1165852"/>
    <lineage>
        <taxon>Bacteria</taxon>
        <taxon>Pseudomonadati</taxon>
        <taxon>Pseudomonadota</taxon>
        <taxon>Betaproteobacteria</taxon>
        <taxon>Burkholderiales</taxon>
        <taxon>Comamonadaceae</taxon>
        <taxon>Melaminivora</taxon>
    </lineage>
</organism>
<dbReference type="PROSITE" id="PS50887">
    <property type="entry name" value="GGDEF"/>
    <property type="match status" value="1"/>
</dbReference>
<dbReference type="InterPro" id="IPR000014">
    <property type="entry name" value="PAS"/>
</dbReference>
<dbReference type="CDD" id="cd00130">
    <property type="entry name" value="PAS"/>
    <property type="match status" value="3"/>
</dbReference>
<keyword evidence="3" id="KW-0812">Transmembrane</keyword>
<feature type="domain" description="PAS" evidence="4">
    <location>
        <begin position="338"/>
        <end position="410"/>
    </location>
</feature>
<dbReference type="InterPro" id="IPR050469">
    <property type="entry name" value="Diguanylate_Cyclase"/>
</dbReference>
<dbReference type="InterPro" id="IPR043128">
    <property type="entry name" value="Rev_trsase/Diguanyl_cyclase"/>
</dbReference>
<protein>
    <recommendedName>
        <fullName evidence="1">diguanylate cyclase</fullName>
        <ecNumber evidence="1">2.7.7.65</ecNumber>
    </recommendedName>
</protein>
<feature type="domain" description="PAC" evidence="5">
    <location>
        <begin position="414"/>
        <end position="467"/>
    </location>
</feature>
<reference evidence="7 8" key="1">
    <citation type="submission" date="2018-05" db="EMBL/GenBank/DDBJ databases">
        <title>Genomic Encyclopedia of Type Strains, Phase IV (KMG-IV): sequencing the most valuable type-strain genomes for metagenomic binning, comparative biology and taxonomic classification.</title>
        <authorList>
            <person name="Goeker M."/>
        </authorList>
    </citation>
    <scope>NUCLEOTIDE SEQUENCE [LARGE SCALE GENOMIC DNA]</scope>
    <source>
        <strain evidence="7 8">DSM 26006</strain>
    </source>
</reference>
<dbReference type="NCBIfam" id="TIGR00229">
    <property type="entry name" value="sensory_box"/>
    <property type="match status" value="2"/>
</dbReference>
<evidence type="ECO:0000256" key="2">
    <source>
        <dbReference type="ARBA" id="ARBA00034247"/>
    </source>
</evidence>
<dbReference type="SMART" id="SM00267">
    <property type="entry name" value="GGDEF"/>
    <property type="match status" value="1"/>
</dbReference>
<dbReference type="PANTHER" id="PTHR45138">
    <property type="entry name" value="REGULATORY COMPONENTS OF SENSORY TRANSDUCTION SYSTEM"/>
    <property type="match status" value="1"/>
</dbReference>
<keyword evidence="3" id="KW-0472">Membrane</keyword>
<evidence type="ECO:0000259" key="4">
    <source>
        <dbReference type="PROSITE" id="PS50112"/>
    </source>
</evidence>
<dbReference type="InterPro" id="IPR001610">
    <property type="entry name" value="PAC"/>
</dbReference>
<dbReference type="PROSITE" id="PS50113">
    <property type="entry name" value="PAC"/>
    <property type="match status" value="1"/>
</dbReference>
<evidence type="ECO:0000313" key="7">
    <source>
        <dbReference type="EMBL" id="PWW45586.1"/>
    </source>
</evidence>
<dbReference type="Gene3D" id="3.30.70.270">
    <property type="match status" value="1"/>
</dbReference>
<dbReference type="Gene3D" id="3.30.450.20">
    <property type="entry name" value="PAS domain"/>
    <property type="match status" value="4"/>
</dbReference>
<dbReference type="InterPro" id="IPR013655">
    <property type="entry name" value="PAS_fold_3"/>
</dbReference>
<feature type="domain" description="PAS" evidence="4">
    <location>
        <begin position="479"/>
        <end position="537"/>
    </location>
</feature>
<dbReference type="CDD" id="cd12914">
    <property type="entry name" value="PDC1_DGC_like"/>
    <property type="match status" value="1"/>
</dbReference>
<evidence type="ECO:0000313" key="8">
    <source>
        <dbReference type="Proteomes" id="UP000246483"/>
    </source>
</evidence>
<feature type="transmembrane region" description="Helical" evidence="3">
    <location>
        <begin position="295"/>
        <end position="317"/>
    </location>
</feature>
<dbReference type="Proteomes" id="UP000246483">
    <property type="component" value="Unassembled WGS sequence"/>
</dbReference>
<dbReference type="SMART" id="SM00086">
    <property type="entry name" value="PAC"/>
    <property type="match status" value="3"/>
</dbReference>
<accession>A0A317RBN7</accession>
<dbReference type="Pfam" id="PF00990">
    <property type="entry name" value="GGDEF"/>
    <property type="match status" value="1"/>
</dbReference>
<dbReference type="EMBL" id="QGUB01000006">
    <property type="protein sequence ID" value="PWW45586.1"/>
    <property type="molecule type" value="Genomic_DNA"/>
</dbReference>
<dbReference type="Pfam" id="PF08447">
    <property type="entry name" value="PAS_3"/>
    <property type="match status" value="3"/>
</dbReference>
<dbReference type="FunFam" id="3.30.70.270:FF:000001">
    <property type="entry name" value="Diguanylate cyclase domain protein"/>
    <property type="match status" value="1"/>
</dbReference>
<comment type="caution">
    <text evidence="7">The sequence shown here is derived from an EMBL/GenBank/DDBJ whole genome shotgun (WGS) entry which is preliminary data.</text>
</comment>
<evidence type="ECO:0000259" key="6">
    <source>
        <dbReference type="PROSITE" id="PS50887"/>
    </source>
</evidence>
<gene>
    <name evidence="7" type="ORF">DFR36_10675</name>
</gene>
<dbReference type="SUPFAM" id="SSF55785">
    <property type="entry name" value="PYP-like sensor domain (PAS domain)"/>
    <property type="match status" value="3"/>
</dbReference>
<dbReference type="AlphaFoldDB" id="A0A317RBN7"/>
<dbReference type="EC" id="2.7.7.65" evidence="1"/>
<dbReference type="RefSeq" id="WP_019374729.1">
    <property type="nucleotide sequence ID" value="NZ_ALEE01000617.1"/>
</dbReference>
<dbReference type="GO" id="GO:0052621">
    <property type="term" value="F:diguanylate cyclase activity"/>
    <property type="evidence" value="ECO:0007669"/>
    <property type="project" value="UniProtKB-EC"/>
</dbReference>
<sequence length="890" mass="99119">MSDPKPPFTIQARRPWAALVLLWLVLGGALAAGLWTERKQLVSRERERLRQSVDIVHDNVARQLTATASVLGSLVQEPVPEPGQARERRRLDERLRFFAQAMGGVRTLSVFDAFGSVVASNREELVGGNFAYRSYFQDVRAAAPDTLLVSAPFRAVSGGWYITLMRRVTLEDGAFGGAVMATLDPEQFLTLLQSVRYAPDMITGLVHGDGLRFVMVEEFPQPPEQADVARAGTPFTLHLQSGAQTSVVQGRLKPDGPLLQAAVRTVSPPALHMDKPLVAGVAREWEALLEPWRTAALLVGGGYVLLGLLAGGALSLVQRRRRELHAQARAMAEREAAVEARWRAVLGATSLGIWEWHGPGTPTLFSPEWKQMLGYGDAEIADGDHDWHSRLHPDEREHVLAQLEDHLAGRTQLYELTHRIRRKDGSYRWVHARGRVLQRDARGRVLHFVGAYGDAAEQGQRQIQLDRLAEHVPGMLYQFQRDADGRMHFPYASAGAQEIYGFAPQALREDALQAFGRIHPDDVARVTVNVRRSAETLELWCDEYRVLLPGRGERWLNGLARPQRLGDGAVLWYGYLHDVTVAKQQALQLQETERLLQHLMQEMPIGLALVDDAGRMYFRNRRFVEYFGYGDEELSTLEQWWRLIYPDPEYRARVVAAWDEALAQAAQRGGDIAPQEYRTTSRDGSERTMAIGGLVFGGHFLATFFDRTEQQEQSELLRRLAYMDSLTGVANRRHFDQALDAEWRRCRRSGRPLALILFDIDHFKQFNDLYGHQAGDECLRAVAGALRSGLARPHDLVARYGGEEFVCLLPECGLEGATAKARALAAAVQALDIAHRGSPAGIVTLSAGVACLVPDADHQPEDLVALADARLYRAKAQGRNGVHNGSEPPA</sequence>
<dbReference type="CDD" id="cd01949">
    <property type="entry name" value="GGDEF"/>
    <property type="match status" value="1"/>
</dbReference>
<evidence type="ECO:0000256" key="1">
    <source>
        <dbReference type="ARBA" id="ARBA00012528"/>
    </source>
</evidence>
<dbReference type="InterPro" id="IPR029787">
    <property type="entry name" value="Nucleotide_cyclase"/>
</dbReference>
<feature type="domain" description="PAS" evidence="4">
    <location>
        <begin position="592"/>
        <end position="647"/>
    </location>
</feature>
<name>A0A317RBN7_9BURK</name>
<dbReference type="SUPFAM" id="SSF55073">
    <property type="entry name" value="Nucleotide cyclase"/>
    <property type="match status" value="1"/>
</dbReference>
<dbReference type="NCBIfam" id="TIGR00254">
    <property type="entry name" value="GGDEF"/>
    <property type="match status" value="1"/>
</dbReference>
<dbReference type="SMART" id="SM00091">
    <property type="entry name" value="PAS"/>
    <property type="match status" value="3"/>
</dbReference>
<dbReference type="InterPro" id="IPR035965">
    <property type="entry name" value="PAS-like_dom_sf"/>
</dbReference>
<evidence type="ECO:0000259" key="5">
    <source>
        <dbReference type="PROSITE" id="PS50113"/>
    </source>
</evidence>
<dbReference type="PROSITE" id="PS50112">
    <property type="entry name" value="PAS"/>
    <property type="match status" value="3"/>
</dbReference>
<evidence type="ECO:0000256" key="3">
    <source>
        <dbReference type="SAM" id="Phobius"/>
    </source>
</evidence>
<keyword evidence="8" id="KW-1185">Reference proteome</keyword>